<dbReference type="Pfam" id="PF02518">
    <property type="entry name" value="HATPase_c"/>
    <property type="match status" value="1"/>
</dbReference>
<dbReference type="PROSITE" id="PS50110">
    <property type="entry name" value="RESPONSE_REGULATORY"/>
    <property type="match status" value="1"/>
</dbReference>
<dbReference type="EC" id="2.7.13.3" evidence="2"/>
<dbReference type="GO" id="GO:0005886">
    <property type="term" value="C:plasma membrane"/>
    <property type="evidence" value="ECO:0007669"/>
    <property type="project" value="TreeGrafter"/>
</dbReference>
<dbReference type="PANTHER" id="PTHR43047:SF72">
    <property type="entry name" value="OSMOSENSING HISTIDINE PROTEIN KINASE SLN1"/>
    <property type="match status" value="1"/>
</dbReference>
<evidence type="ECO:0000256" key="7">
    <source>
        <dbReference type="SAM" id="MobiDB-lite"/>
    </source>
</evidence>
<dbReference type="Gene3D" id="3.30.565.10">
    <property type="entry name" value="Histidine kinase-like ATPase, C-terminal domain"/>
    <property type="match status" value="1"/>
</dbReference>
<feature type="compositionally biased region" description="Polar residues" evidence="7">
    <location>
        <begin position="80"/>
        <end position="99"/>
    </location>
</feature>
<dbReference type="STRING" id="914237.A0A1E1L984"/>
<feature type="compositionally biased region" description="Low complexity" evidence="7">
    <location>
        <begin position="61"/>
        <end position="73"/>
    </location>
</feature>
<dbReference type="Gene3D" id="3.40.50.2300">
    <property type="match status" value="1"/>
</dbReference>
<reference evidence="11" key="1">
    <citation type="submission" date="2016-03" db="EMBL/GenBank/DDBJ databases">
        <authorList>
            <person name="Ploux O."/>
        </authorList>
    </citation>
    <scope>NUCLEOTIDE SEQUENCE [LARGE SCALE GENOMIC DNA]</scope>
    <source>
        <strain evidence="11">UK7</strain>
    </source>
</reference>
<dbReference type="Pfam" id="PF00512">
    <property type="entry name" value="HisKA"/>
    <property type="match status" value="1"/>
</dbReference>
<protein>
    <recommendedName>
        <fullName evidence="2">histidine kinase</fullName>
        <ecNumber evidence="2">2.7.13.3</ecNumber>
    </recommendedName>
</protein>
<evidence type="ECO:0000313" key="11">
    <source>
        <dbReference type="Proteomes" id="UP000178129"/>
    </source>
</evidence>
<keyword evidence="4" id="KW-0808">Transferase</keyword>
<dbReference type="InParanoid" id="A0A1E1L984"/>
<keyword evidence="11" id="KW-1185">Reference proteome</keyword>
<comment type="caution">
    <text evidence="10">The sequence shown here is derived from an EMBL/GenBank/DDBJ whole genome shotgun (WGS) entry which is preliminary data.</text>
</comment>
<organism evidence="10 11">
    <name type="scientific">Rhynchosporium graminicola</name>
    <dbReference type="NCBI Taxonomy" id="2792576"/>
    <lineage>
        <taxon>Eukaryota</taxon>
        <taxon>Fungi</taxon>
        <taxon>Dikarya</taxon>
        <taxon>Ascomycota</taxon>
        <taxon>Pezizomycotina</taxon>
        <taxon>Leotiomycetes</taxon>
        <taxon>Helotiales</taxon>
        <taxon>Ploettnerulaceae</taxon>
        <taxon>Rhynchosporium</taxon>
    </lineage>
</organism>
<name>A0A1E1L984_9HELO</name>
<dbReference type="InterPro" id="IPR035965">
    <property type="entry name" value="PAS-like_dom_sf"/>
</dbReference>
<evidence type="ECO:0000256" key="5">
    <source>
        <dbReference type="ARBA" id="ARBA00022777"/>
    </source>
</evidence>
<feature type="region of interest" description="Disordered" evidence="7">
    <location>
        <begin position="12"/>
        <end position="118"/>
    </location>
</feature>
<evidence type="ECO:0000256" key="2">
    <source>
        <dbReference type="ARBA" id="ARBA00012438"/>
    </source>
</evidence>
<gene>
    <name evidence="10" type="ORF">RCO7_09686</name>
</gene>
<dbReference type="InterPro" id="IPR011006">
    <property type="entry name" value="CheY-like_superfamily"/>
</dbReference>
<dbReference type="PROSITE" id="PS50109">
    <property type="entry name" value="HIS_KIN"/>
    <property type="match status" value="1"/>
</dbReference>
<sequence>MCLLNWVWSRRKGVKGTEEEEEEDSMRDSAAGQGLQDQDRYHDHDQGQDTESITSSRSWSQAKAQAQAQAQEQGQEHDLQQTLKQHVIQDTSSSTNVASETPPSITITSQTSIPRAQSSFSPFEGDDWTSLLPDSEHIRFFRKTDWAASHLGPLSLWSRSLRQSVFMVLADSRATCVYWGPHRVAIYNKEFIPLAGNTHPSLMSSRFQDSFPELWHQIQPVFHEAETSGMASSLNEMEMFVERNAFLEQAFFSGNFVPLRGNSGKVEGFYNSVHEVTKAKINERRRVMLNSLQIPAADDKRRLASHILPMLKEHPWDFPMALIYKVDETEPGSCSLLLRANIGFPEDHPLAVKSADINSDVGLMPLLRKARWKMLTIPIDESFDGIKWTGFGEPSRSVTFLPIAEPRRLYGFLVLGSNPRRPVDEDYFQFMQDLCSKASAIAASILSAEETRKREAALQKELADRMRQIRYMAENASVGMQYIAVNGSLSWANDEYYRLTEHPREEEFQYPLSFMDVFIEEDRPKAMDIWHRLVHGETSISTEIHLKRVFNPPSGEPEPAIVLIHFFRVMEDDQLKSLMAFTTDVSAFKWAEASEARKAAAAQEAKRQQEEFIDFVSHELRNPLSAIFQLAETIITSFPTSTKNVTTNSELIEALKENIDNAETILMCAKHQKRIVDDVLTLSKLEYTMLSVSPLPVQVPELVDKWMKMFESQLQSHHITILTKAHPSLQNHVDDWILCDESRIQQIFINLMTNAIKFTKAEGTRQIEVEYGVTSSNPRDSFPKDIRWAPNHREVEDLTEHPEWGLGQPLYFTISVTDTGIGMTNDEIKKLFGRFKQANARTSIKYGGSGLGLFLSGRLAEKQSGEIGVSSQSGQGSTFAFYVKSRRTEKHGVSTPENPQVARSMSLVHQIPVVDFNKIHVLLVEDNVVNQRIIQKQLLKAGCVVYVANHGLEALDMVRKSDIWHEKSAETKHLDIILMDWQMPVMDGLTASREIRKLEAEKKITRHLEIIATTANARDEQIETAIASGIDSVMSKPFMVSDLLIKMKERLSIASSGDAPNNTAGYSFWE</sequence>
<dbReference type="Gene3D" id="3.30.450.20">
    <property type="entry name" value="PAS domain"/>
    <property type="match status" value="2"/>
</dbReference>
<dbReference type="CDD" id="cd00082">
    <property type="entry name" value="HisKA"/>
    <property type="match status" value="1"/>
</dbReference>
<keyword evidence="3 6" id="KW-0597">Phosphoprotein</keyword>
<dbReference type="SUPFAM" id="SSF55874">
    <property type="entry name" value="ATPase domain of HSP90 chaperone/DNA topoisomerase II/histidine kinase"/>
    <property type="match status" value="1"/>
</dbReference>
<dbReference type="InterPro" id="IPR004358">
    <property type="entry name" value="Sig_transdc_His_kin-like_C"/>
</dbReference>
<dbReference type="InterPro" id="IPR036890">
    <property type="entry name" value="HATPase_C_sf"/>
</dbReference>
<dbReference type="SUPFAM" id="SSF47384">
    <property type="entry name" value="Homodimeric domain of signal transducing histidine kinase"/>
    <property type="match status" value="1"/>
</dbReference>
<evidence type="ECO:0000256" key="4">
    <source>
        <dbReference type="ARBA" id="ARBA00022679"/>
    </source>
</evidence>
<dbReference type="PRINTS" id="PR00344">
    <property type="entry name" value="BCTRLSENSOR"/>
</dbReference>
<dbReference type="InterPro" id="IPR003661">
    <property type="entry name" value="HisK_dim/P_dom"/>
</dbReference>
<evidence type="ECO:0000256" key="1">
    <source>
        <dbReference type="ARBA" id="ARBA00000085"/>
    </source>
</evidence>
<dbReference type="Pfam" id="PF00072">
    <property type="entry name" value="Response_reg"/>
    <property type="match status" value="1"/>
</dbReference>
<feature type="compositionally biased region" description="Basic and acidic residues" evidence="7">
    <location>
        <begin position="37"/>
        <end position="47"/>
    </location>
</feature>
<proteinExistence type="predicted"/>
<feature type="compositionally biased region" description="Polar residues" evidence="7">
    <location>
        <begin position="49"/>
        <end position="60"/>
    </location>
</feature>
<feature type="domain" description="Histidine kinase" evidence="8">
    <location>
        <begin position="615"/>
        <end position="887"/>
    </location>
</feature>
<feature type="modified residue" description="4-aspartylphosphate" evidence="6">
    <location>
        <position position="980"/>
    </location>
</feature>
<keyword evidence="5 10" id="KW-0418">Kinase</keyword>
<dbReference type="InterPro" id="IPR036097">
    <property type="entry name" value="HisK_dim/P_sf"/>
</dbReference>
<evidence type="ECO:0000313" key="10">
    <source>
        <dbReference type="EMBL" id="CZT07120.1"/>
    </source>
</evidence>
<evidence type="ECO:0000256" key="6">
    <source>
        <dbReference type="PROSITE-ProRule" id="PRU00169"/>
    </source>
</evidence>
<dbReference type="PANTHER" id="PTHR43047">
    <property type="entry name" value="TWO-COMPONENT HISTIDINE PROTEIN KINASE"/>
    <property type="match status" value="1"/>
</dbReference>
<dbReference type="SMART" id="SM00388">
    <property type="entry name" value="HisKA"/>
    <property type="match status" value="1"/>
</dbReference>
<feature type="domain" description="Response regulatory" evidence="9">
    <location>
        <begin position="920"/>
        <end position="1051"/>
    </location>
</feature>
<evidence type="ECO:0000256" key="3">
    <source>
        <dbReference type="ARBA" id="ARBA00022553"/>
    </source>
</evidence>
<dbReference type="SUPFAM" id="SSF52172">
    <property type="entry name" value="CheY-like"/>
    <property type="match status" value="1"/>
</dbReference>
<evidence type="ECO:0000259" key="8">
    <source>
        <dbReference type="PROSITE" id="PS50109"/>
    </source>
</evidence>
<dbReference type="Proteomes" id="UP000178129">
    <property type="component" value="Unassembled WGS sequence"/>
</dbReference>
<accession>A0A1E1L984</accession>
<evidence type="ECO:0000259" key="9">
    <source>
        <dbReference type="PROSITE" id="PS50110"/>
    </source>
</evidence>
<dbReference type="SMART" id="SM00448">
    <property type="entry name" value="REC"/>
    <property type="match status" value="1"/>
</dbReference>
<dbReference type="AlphaFoldDB" id="A0A1E1L984"/>
<dbReference type="InterPro" id="IPR001789">
    <property type="entry name" value="Sig_transdc_resp-reg_receiver"/>
</dbReference>
<dbReference type="SUPFAM" id="SSF55785">
    <property type="entry name" value="PYP-like sensor domain (PAS domain)"/>
    <property type="match status" value="1"/>
</dbReference>
<dbReference type="InterPro" id="IPR003594">
    <property type="entry name" value="HATPase_dom"/>
</dbReference>
<comment type="catalytic activity">
    <reaction evidence="1">
        <text>ATP + protein L-histidine = ADP + protein N-phospho-L-histidine.</text>
        <dbReference type="EC" id="2.7.13.3"/>
    </reaction>
</comment>
<feature type="compositionally biased region" description="Low complexity" evidence="7">
    <location>
        <begin position="101"/>
        <end position="114"/>
    </location>
</feature>
<dbReference type="GO" id="GO:0009927">
    <property type="term" value="F:histidine phosphotransfer kinase activity"/>
    <property type="evidence" value="ECO:0007669"/>
    <property type="project" value="TreeGrafter"/>
</dbReference>
<dbReference type="GO" id="GO:0000155">
    <property type="term" value="F:phosphorelay sensor kinase activity"/>
    <property type="evidence" value="ECO:0007669"/>
    <property type="project" value="InterPro"/>
</dbReference>
<dbReference type="InterPro" id="IPR005467">
    <property type="entry name" value="His_kinase_dom"/>
</dbReference>
<dbReference type="EMBL" id="FJUW01000041">
    <property type="protein sequence ID" value="CZT07120.1"/>
    <property type="molecule type" value="Genomic_DNA"/>
</dbReference>
<dbReference type="SMART" id="SM00387">
    <property type="entry name" value="HATPase_c"/>
    <property type="match status" value="1"/>
</dbReference>
<dbReference type="CDD" id="cd17546">
    <property type="entry name" value="REC_hyHK_CKI1_RcsC-like"/>
    <property type="match status" value="1"/>
</dbReference>
<dbReference type="Gene3D" id="1.10.287.130">
    <property type="match status" value="1"/>
</dbReference>